<evidence type="ECO:0000256" key="8">
    <source>
        <dbReference type="ARBA" id="ARBA00034808"/>
    </source>
</evidence>
<evidence type="ECO:0000256" key="4">
    <source>
        <dbReference type="ARBA" id="ARBA00023125"/>
    </source>
</evidence>
<gene>
    <name evidence="10" type="ORF">PACLA_8A009020</name>
</gene>
<dbReference type="Pfam" id="PF00270">
    <property type="entry name" value="DEAD"/>
    <property type="match status" value="1"/>
</dbReference>
<keyword evidence="5" id="KW-0413">Isomerase</keyword>
<evidence type="ECO:0000313" key="10">
    <source>
        <dbReference type="EMBL" id="CAB3998626.1"/>
    </source>
</evidence>
<dbReference type="SUPFAM" id="SSF52540">
    <property type="entry name" value="P-loop containing nucleoside triphosphate hydrolases"/>
    <property type="match status" value="1"/>
</dbReference>
<keyword evidence="6" id="KW-0539">Nucleus</keyword>
<evidence type="ECO:0000256" key="1">
    <source>
        <dbReference type="ARBA" id="ARBA00005446"/>
    </source>
</evidence>
<evidence type="ECO:0000256" key="2">
    <source>
        <dbReference type="ARBA" id="ARBA00022741"/>
    </source>
</evidence>
<dbReference type="Pfam" id="PF16124">
    <property type="entry name" value="RecQ_Zn_bind"/>
    <property type="match status" value="1"/>
</dbReference>
<evidence type="ECO:0000313" key="11">
    <source>
        <dbReference type="Proteomes" id="UP001152795"/>
    </source>
</evidence>
<reference evidence="10" key="1">
    <citation type="submission" date="2020-04" db="EMBL/GenBank/DDBJ databases">
        <authorList>
            <person name="Alioto T."/>
            <person name="Alioto T."/>
            <person name="Gomez Garrido J."/>
        </authorList>
    </citation>
    <scope>NUCLEOTIDE SEQUENCE</scope>
    <source>
        <strain evidence="10">A484AB</strain>
    </source>
</reference>
<evidence type="ECO:0000256" key="5">
    <source>
        <dbReference type="ARBA" id="ARBA00023235"/>
    </source>
</evidence>
<dbReference type="GO" id="GO:0005634">
    <property type="term" value="C:nucleus"/>
    <property type="evidence" value="ECO:0007669"/>
    <property type="project" value="TreeGrafter"/>
</dbReference>
<organism evidence="10 11">
    <name type="scientific">Paramuricea clavata</name>
    <name type="common">Red gorgonian</name>
    <name type="synonym">Violescent sea-whip</name>
    <dbReference type="NCBI Taxonomy" id="317549"/>
    <lineage>
        <taxon>Eukaryota</taxon>
        <taxon>Metazoa</taxon>
        <taxon>Cnidaria</taxon>
        <taxon>Anthozoa</taxon>
        <taxon>Octocorallia</taxon>
        <taxon>Malacalcyonacea</taxon>
        <taxon>Plexauridae</taxon>
        <taxon>Paramuricea</taxon>
    </lineage>
</organism>
<protein>
    <recommendedName>
        <fullName evidence="8">DNA 3'-5' helicase</fullName>
        <ecNumber evidence="8">5.6.2.4</ecNumber>
    </recommendedName>
    <alternativeName>
        <fullName evidence="9">DNA 3'-5' helicase BLM</fullName>
    </alternativeName>
</protein>
<dbReference type="OrthoDB" id="10261556at2759"/>
<dbReference type="PANTHER" id="PTHR13710:SF153">
    <property type="entry name" value="RECQ-LIKE DNA HELICASE BLM"/>
    <property type="match status" value="1"/>
</dbReference>
<dbReference type="AlphaFoldDB" id="A0A7D9I2H5"/>
<dbReference type="InterPro" id="IPR011545">
    <property type="entry name" value="DEAD/DEAH_box_helicase_dom"/>
</dbReference>
<dbReference type="InterPro" id="IPR027417">
    <property type="entry name" value="P-loop_NTPase"/>
</dbReference>
<dbReference type="SMART" id="SM00487">
    <property type="entry name" value="DEXDc"/>
    <property type="match status" value="1"/>
</dbReference>
<dbReference type="PANTHER" id="PTHR13710">
    <property type="entry name" value="DNA HELICASE RECQ FAMILY MEMBER"/>
    <property type="match status" value="1"/>
</dbReference>
<dbReference type="GO" id="GO:0043138">
    <property type="term" value="F:3'-5' DNA helicase activity"/>
    <property type="evidence" value="ECO:0007669"/>
    <property type="project" value="UniProtKB-EC"/>
</dbReference>
<dbReference type="GO" id="GO:0000724">
    <property type="term" value="P:double-strand break repair via homologous recombination"/>
    <property type="evidence" value="ECO:0007669"/>
    <property type="project" value="TreeGrafter"/>
</dbReference>
<dbReference type="Gene3D" id="3.40.50.300">
    <property type="entry name" value="P-loop containing nucleotide triphosphate hydrolases"/>
    <property type="match status" value="2"/>
</dbReference>
<dbReference type="GO" id="GO:0005737">
    <property type="term" value="C:cytoplasm"/>
    <property type="evidence" value="ECO:0007669"/>
    <property type="project" value="TreeGrafter"/>
</dbReference>
<dbReference type="GO" id="GO:0003677">
    <property type="term" value="F:DNA binding"/>
    <property type="evidence" value="ECO:0007669"/>
    <property type="project" value="UniProtKB-KW"/>
</dbReference>
<evidence type="ECO:0000256" key="9">
    <source>
        <dbReference type="ARBA" id="ARBA00044542"/>
    </source>
</evidence>
<dbReference type="Pfam" id="PF00271">
    <property type="entry name" value="Helicase_C"/>
    <property type="match status" value="1"/>
</dbReference>
<dbReference type="Proteomes" id="UP001152795">
    <property type="component" value="Unassembled WGS sequence"/>
</dbReference>
<dbReference type="GO" id="GO:0009378">
    <property type="term" value="F:four-way junction helicase activity"/>
    <property type="evidence" value="ECO:0007669"/>
    <property type="project" value="TreeGrafter"/>
</dbReference>
<sequence>MAECNEITREQLHKCVDSLLPSFGIKYLKEKQFEALYSFISGREVYVSLPTGSGKSVIFHLIPLVHEWMFEQNRGISKRFKQDAIIVIICPLLALMQDQVKILTNCGLKAAYIGGDQSESTLKDIELGLYTYIFLSPESALSNERWRNMLSSKIYQDKLVGIVIDEVHCMTEWGISSSSDKRNVFRKWYSKINEARSLTDVPFMALTATATKTTKERIFELLELKCPVEIIESPNRNNISYCVQSLDKHLSLAEQFRCVIEEIRQKGKNSRRTIIYCQTIKQCSLLYKMFEKELDKSFYLDMNVNPMCRFIEMIHSGTPNSVKEHVMKQFSSEFSHLRILIATIAYGMGVNCQGVTRVIHFVPSKSIQAYIQESGRSGRAGESSIALLLFNGVMLKVADAKMKDYVKSESCRRKLLSQYFDAKLPSKLPTGHECCDVCALNCECQDGYCNIDLHMPCDKEMFSQKSTKSKSVRRTERKLLQKKLLMKAVVSDENNTAITVCYPNVLLEFGKDHIDQILNHADTIFTVDDIMESVDIWKKTHANDVLESVCRY</sequence>
<comment type="catalytic activity">
    <reaction evidence="7">
        <text>Couples ATP hydrolysis with the unwinding of duplex DNA by translocating in the 3'-5' direction.</text>
        <dbReference type="EC" id="5.6.2.4"/>
    </reaction>
</comment>
<dbReference type="EC" id="5.6.2.4" evidence="8"/>
<accession>A0A7D9I2H5</accession>
<evidence type="ECO:0000256" key="3">
    <source>
        <dbReference type="ARBA" id="ARBA00022840"/>
    </source>
</evidence>
<dbReference type="EMBL" id="CACRXK020003401">
    <property type="protein sequence ID" value="CAB3998626.1"/>
    <property type="molecule type" value="Genomic_DNA"/>
</dbReference>
<keyword evidence="11" id="KW-1185">Reference proteome</keyword>
<comment type="similarity">
    <text evidence="1">Belongs to the helicase family. RecQ subfamily.</text>
</comment>
<evidence type="ECO:0000256" key="7">
    <source>
        <dbReference type="ARBA" id="ARBA00034617"/>
    </source>
</evidence>
<dbReference type="PROSITE" id="PS51192">
    <property type="entry name" value="HELICASE_ATP_BIND_1"/>
    <property type="match status" value="1"/>
</dbReference>
<keyword evidence="3" id="KW-0067">ATP-binding</keyword>
<dbReference type="InterPro" id="IPR001650">
    <property type="entry name" value="Helicase_C-like"/>
</dbReference>
<dbReference type="InterPro" id="IPR032284">
    <property type="entry name" value="RecQ_Zn-bd"/>
</dbReference>
<evidence type="ECO:0000256" key="6">
    <source>
        <dbReference type="ARBA" id="ARBA00023242"/>
    </source>
</evidence>
<proteinExistence type="inferred from homology"/>
<dbReference type="InterPro" id="IPR014001">
    <property type="entry name" value="Helicase_ATP-bd"/>
</dbReference>
<keyword evidence="2" id="KW-0547">Nucleotide-binding</keyword>
<dbReference type="SMART" id="SM00490">
    <property type="entry name" value="HELICc"/>
    <property type="match status" value="1"/>
</dbReference>
<comment type="caution">
    <text evidence="10">The sequence shown here is derived from an EMBL/GenBank/DDBJ whole genome shotgun (WGS) entry which is preliminary data.</text>
</comment>
<dbReference type="GO" id="GO:0005524">
    <property type="term" value="F:ATP binding"/>
    <property type="evidence" value="ECO:0007669"/>
    <property type="project" value="UniProtKB-KW"/>
</dbReference>
<dbReference type="GO" id="GO:0005694">
    <property type="term" value="C:chromosome"/>
    <property type="evidence" value="ECO:0007669"/>
    <property type="project" value="TreeGrafter"/>
</dbReference>
<keyword evidence="4" id="KW-0238">DNA-binding</keyword>
<name>A0A7D9I2H5_PARCT</name>
<dbReference type="PROSITE" id="PS51194">
    <property type="entry name" value="HELICASE_CTER"/>
    <property type="match status" value="1"/>
</dbReference>